<name>A0A7W8JBA6_9BACT</name>
<dbReference type="AlphaFoldDB" id="A0A7W8JBA6"/>
<proteinExistence type="predicted"/>
<reference evidence="3 4" key="1">
    <citation type="submission" date="2020-08" db="EMBL/GenBank/DDBJ databases">
        <title>Genomic Encyclopedia of Type Strains, Phase IV (KMG-V): Genome sequencing to study the core and pangenomes of soil and plant-associated prokaryotes.</title>
        <authorList>
            <person name="Whitman W."/>
        </authorList>
    </citation>
    <scope>NUCLEOTIDE SEQUENCE [LARGE SCALE GENOMIC DNA]</scope>
    <source>
        <strain evidence="3 4">M8US30</strain>
    </source>
</reference>
<keyword evidence="1" id="KW-0732">Signal</keyword>
<dbReference type="InterPro" id="IPR027843">
    <property type="entry name" value="DUF4440"/>
</dbReference>
<evidence type="ECO:0000313" key="3">
    <source>
        <dbReference type="EMBL" id="MBB5346104.1"/>
    </source>
</evidence>
<dbReference type="GO" id="GO:0016853">
    <property type="term" value="F:isomerase activity"/>
    <property type="evidence" value="ECO:0007669"/>
    <property type="project" value="UniProtKB-KW"/>
</dbReference>
<protein>
    <submittedName>
        <fullName evidence="3">Ketosteroid isomerase-like protein</fullName>
    </submittedName>
</protein>
<evidence type="ECO:0000259" key="2">
    <source>
        <dbReference type="Pfam" id="PF14534"/>
    </source>
</evidence>
<dbReference type="Proteomes" id="UP000569092">
    <property type="component" value="Unassembled WGS sequence"/>
</dbReference>
<accession>A0A7W8JBA6</accession>
<dbReference type="Gene3D" id="3.10.450.50">
    <property type="match status" value="1"/>
</dbReference>
<feature type="signal peptide" evidence="1">
    <location>
        <begin position="1"/>
        <end position="20"/>
    </location>
</feature>
<sequence>MRKRLIVLTVFLAVALSVFAQAMLAQTTGPGSHSEGSHPDIDAFNRSLEDATFRMDNAATVALWTEEGVSLLPSTKPIVGKAAIAAFLDRVTAQFPGARMEKFELKCFDIEVSGDLASEWCTEHQVVHMPDGKPPFDGRGRMLLVLRKSSEGRWRLEREMWIPAEAD</sequence>
<dbReference type="EMBL" id="JACHDZ010000009">
    <property type="protein sequence ID" value="MBB5346104.1"/>
    <property type="molecule type" value="Genomic_DNA"/>
</dbReference>
<organism evidence="3 4">
    <name type="scientific">Tunturiibacter lichenicola</name>
    <dbReference type="NCBI Taxonomy" id="2051959"/>
    <lineage>
        <taxon>Bacteria</taxon>
        <taxon>Pseudomonadati</taxon>
        <taxon>Acidobacteriota</taxon>
        <taxon>Terriglobia</taxon>
        <taxon>Terriglobales</taxon>
        <taxon>Acidobacteriaceae</taxon>
        <taxon>Tunturiibacter</taxon>
    </lineage>
</organism>
<comment type="caution">
    <text evidence="3">The sequence shown here is derived from an EMBL/GenBank/DDBJ whole genome shotgun (WGS) entry which is preliminary data.</text>
</comment>
<gene>
    <name evidence="3" type="ORF">HDF10_004114</name>
</gene>
<feature type="chain" id="PRO_5031054628" evidence="1">
    <location>
        <begin position="21"/>
        <end position="167"/>
    </location>
</feature>
<feature type="domain" description="DUF4440" evidence="2">
    <location>
        <begin position="42"/>
        <end position="156"/>
    </location>
</feature>
<dbReference type="Pfam" id="PF14534">
    <property type="entry name" value="DUF4440"/>
    <property type="match status" value="1"/>
</dbReference>
<dbReference type="SUPFAM" id="SSF54427">
    <property type="entry name" value="NTF2-like"/>
    <property type="match status" value="1"/>
</dbReference>
<evidence type="ECO:0000313" key="4">
    <source>
        <dbReference type="Proteomes" id="UP000569092"/>
    </source>
</evidence>
<dbReference type="InterPro" id="IPR032710">
    <property type="entry name" value="NTF2-like_dom_sf"/>
</dbReference>
<evidence type="ECO:0000256" key="1">
    <source>
        <dbReference type="SAM" id="SignalP"/>
    </source>
</evidence>